<comment type="caution">
    <text evidence="1">The sequence shown here is derived from an EMBL/GenBank/DDBJ whole genome shotgun (WGS) entry which is preliminary data.</text>
</comment>
<gene>
    <name evidence="1" type="ORF">GCM10010218_07540</name>
</gene>
<dbReference type="AlphaFoldDB" id="A0A919E8L0"/>
<reference evidence="1" key="2">
    <citation type="submission" date="2020-09" db="EMBL/GenBank/DDBJ databases">
        <authorList>
            <person name="Sun Q."/>
            <person name="Ohkuma M."/>
        </authorList>
    </citation>
    <scope>NUCLEOTIDE SEQUENCE</scope>
    <source>
        <strain evidence="1">JCM 4059</strain>
    </source>
</reference>
<accession>A0A919E8L0</accession>
<proteinExistence type="predicted"/>
<protein>
    <submittedName>
        <fullName evidence="1">Uncharacterized protein</fullName>
    </submittedName>
</protein>
<evidence type="ECO:0000313" key="1">
    <source>
        <dbReference type="EMBL" id="GHF28879.1"/>
    </source>
</evidence>
<organism evidence="1 2">
    <name type="scientific">Streptomyces mashuensis</name>
    <dbReference type="NCBI Taxonomy" id="33904"/>
    <lineage>
        <taxon>Bacteria</taxon>
        <taxon>Bacillati</taxon>
        <taxon>Actinomycetota</taxon>
        <taxon>Actinomycetes</taxon>
        <taxon>Kitasatosporales</taxon>
        <taxon>Streptomycetaceae</taxon>
        <taxon>Streptomyces</taxon>
    </lineage>
</organism>
<sequence length="81" mass="9282">MARLRAHTPARPWTGELRKSGRNLMVLPNALVIRWGRAPSATRGGRIPHEWLLANAKGGMLISERYRQEASHKRHPHRTWG</sequence>
<reference evidence="1" key="1">
    <citation type="journal article" date="2014" name="Int. J. Syst. Evol. Microbiol.">
        <title>Complete genome sequence of Corynebacterium casei LMG S-19264T (=DSM 44701T), isolated from a smear-ripened cheese.</title>
        <authorList>
            <consortium name="US DOE Joint Genome Institute (JGI-PGF)"/>
            <person name="Walter F."/>
            <person name="Albersmeier A."/>
            <person name="Kalinowski J."/>
            <person name="Ruckert C."/>
        </authorList>
    </citation>
    <scope>NUCLEOTIDE SEQUENCE</scope>
    <source>
        <strain evidence="1">JCM 4059</strain>
    </source>
</reference>
<dbReference type="Proteomes" id="UP000638313">
    <property type="component" value="Unassembled WGS sequence"/>
</dbReference>
<keyword evidence="2" id="KW-1185">Reference proteome</keyword>
<dbReference type="EMBL" id="BNBD01000001">
    <property type="protein sequence ID" value="GHF28879.1"/>
    <property type="molecule type" value="Genomic_DNA"/>
</dbReference>
<evidence type="ECO:0000313" key="2">
    <source>
        <dbReference type="Proteomes" id="UP000638313"/>
    </source>
</evidence>
<name>A0A919E8L0_9ACTN</name>